<dbReference type="AlphaFoldDB" id="A0A6J6NVK0"/>
<dbReference type="EMBL" id="CAEZWV010000069">
    <property type="protein sequence ID" value="CAB4688574.1"/>
    <property type="molecule type" value="Genomic_DNA"/>
</dbReference>
<sequence>MAEFTFFVDADLYMMNGGELAATEEDLHEMGVWGADIPKEYGMDLGDRVPVRVNASSAGIRFYSKLLGMKDSLQLEEMDRVLAAAEAKEARSEE</sequence>
<reference evidence="1" key="1">
    <citation type="submission" date="2020-05" db="EMBL/GenBank/DDBJ databases">
        <authorList>
            <person name="Chiriac C."/>
            <person name="Salcher M."/>
            <person name="Ghai R."/>
            <person name="Kavagutti S V."/>
        </authorList>
    </citation>
    <scope>NUCLEOTIDE SEQUENCE</scope>
</reference>
<proteinExistence type="predicted"/>
<accession>A0A6J6NVK0</accession>
<protein>
    <submittedName>
        <fullName evidence="1">Unannotated protein</fullName>
    </submittedName>
</protein>
<organism evidence="1">
    <name type="scientific">freshwater metagenome</name>
    <dbReference type="NCBI Taxonomy" id="449393"/>
    <lineage>
        <taxon>unclassified sequences</taxon>
        <taxon>metagenomes</taxon>
        <taxon>ecological metagenomes</taxon>
    </lineage>
</organism>
<name>A0A6J6NVK0_9ZZZZ</name>
<gene>
    <name evidence="1" type="ORF">UFOPK2295_01780</name>
</gene>
<evidence type="ECO:0000313" key="1">
    <source>
        <dbReference type="EMBL" id="CAB4688574.1"/>
    </source>
</evidence>